<dbReference type="Pfam" id="PF13460">
    <property type="entry name" value="NAD_binding_10"/>
    <property type="match status" value="1"/>
</dbReference>
<dbReference type="InterPro" id="IPR016040">
    <property type="entry name" value="NAD(P)-bd_dom"/>
</dbReference>
<evidence type="ECO:0000259" key="1">
    <source>
        <dbReference type="Pfam" id="PF13460"/>
    </source>
</evidence>
<sequence length="213" mass="22308">MNVTIIGASGWLGGTIAREAISRGHNVTAVGRDASRLSRVEGARAVVADLDDPDSVMAAVAGSDVVVAAVTDRSTEDRSRIPQAARTLLDVLPRAGVSRLAFVGGGGSLQVAPGVRAVDEAGFPEQYRNEALAQAEALAVLRASEGVEWTYMSPPPHHLVPGEKTGRYRTAAGDSPVINDQGEATITNGDFAAAFVDEIEHSRYARQRFTAGS</sequence>
<dbReference type="InterPro" id="IPR051606">
    <property type="entry name" value="Polyketide_Oxido-like"/>
</dbReference>
<comment type="caution">
    <text evidence="2">The sequence shown here is derived from an EMBL/GenBank/DDBJ whole genome shotgun (WGS) entry which is preliminary data.</text>
</comment>
<dbReference type="PANTHER" id="PTHR43355">
    <property type="entry name" value="FLAVIN REDUCTASE (NADPH)"/>
    <property type="match status" value="1"/>
</dbReference>
<dbReference type="Proteomes" id="UP001501444">
    <property type="component" value="Unassembled WGS sequence"/>
</dbReference>
<accession>A0ABN3H0L7</accession>
<dbReference type="SUPFAM" id="SSF51735">
    <property type="entry name" value="NAD(P)-binding Rossmann-fold domains"/>
    <property type="match status" value="1"/>
</dbReference>
<protein>
    <submittedName>
        <fullName evidence="2">NAD(P)-dependent oxidoreductase</fullName>
    </submittedName>
</protein>
<dbReference type="Gene3D" id="3.40.50.720">
    <property type="entry name" value="NAD(P)-binding Rossmann-like Domain"/>
    <property type="match status" value="1"/>
</dbReference>
<evidence type="ECO:0000313" key="3">
    <source>
        <dbReference type="Proteomes" id="UP001501444"/>
    </source>
</evidence>
<dbReference type="PANTHER" id="PTHR43355:SF2">
    <property type="entry name" value="FLAVIN REDUCTASE (NADPH)"/>
    <property type="match status" value="1"/>
</dbReference>
<evidence type="ECO:0000313" key="2">
    <source>
        <dbReference type="EMBL" id="GAA2366017.1"/>
    </source>
</evidence>
<name>A0ABN3H0L7_9ACTN</name>
<proteinExistence type="predicted"/>
<dbReference type="RefSeq" id="WP_344616370.1">
    <property type="nucleotide sequence ID" value="NZ_BAAARV010000063.1"/>
</dbReference>
<reference evidence="2 3" key="1">
    <citation type="journal article" date="2019" name="Int. J. Syst. Evol. Microbiol.">
        <title>The Global Catalogue of Microorganisms (GCM) 10K type strain sequencing project: providing services to taxonomists for standard genome sequencing and annotation.</title>
        <authorList>
            <consortium name="The Broad Institute Genomics Platform"/>
            <consortium name="The Broad Institute Genome Sequencing Center for Infectious Disease"/>
            <person name="Wu L."/>
            <person name="Ma J."/>
        </authorList>
    </citation>
    <scope>NUCLEOTIDE SEQUENCE [LARGE SCALE GENOMIC DNA]</scope>
    <source>
        <strain evidence="2 3">JCM 3272</strain>
    </source>
</reference>
<organism evidence="2 3">
    <name type="scientific">Dactylosporangium salmoneum</name>
    <dbReference type="NCBI Taxonomy" id="53361"/>
    <lineage>
        <taxon>Bacteria</taxon>
        <taxon>Bacillati</taxon>
        <taxon>Actinomycetota</taxon>
        <taxon>Actinomycetes</taxon>
        <taxon>Micromonosporales</taxon>
        <taxon>Micromonosporaceae</taxon>
        <taxon>Dactylosporangium</taxon>
    </lineage>
</organism>
<feature type="domain" description="NAD(P)-binding" evidence="1">
    <location>
        <begin position="7"/>
        <end position="201"/>
    </location>
</feature>
<dbReference type="InterPro" id="IPR036291">
    <property type="entry name" value="NAD(P)-bd_dom_sf"/>
</dbReference>
<gene>
    <name evidence="2" type="ORF">GCM10010170_064820</name>
</gene>
<dbReference type="EMBL" id="BAAARV010000063">
    <property type="protein sequence ID" value="GAA2366017.1"/>
    <property type="molecule type" value="Genomic_DNA"/>
</dbReference>
<keyword evidence="3" id="KW-1185">Reference proteome</keyword>